<dbReference type="Pfam" id="PF00168">
    <property type="entry name" value="C2"/>
    <property type="match status" value="1"/>
</dbReference>
<dbReference type="SUPFAM" id="SSF49562">
    <property type="entry name" value="C2 domain (Calcium/lipid-binding domain, CaLB)"/>
    <property type="match status" value="1"/>
</dbReference>
<dbReference type="InterPro" id="IPR039360">
    <property type="entry name" value="Ras_GTPase"/>
</dbReference>
<dbReference type="PANTHER" id="PTHR10194">
    <property type="entry name" value="RAS GTPASE-ACTIVATING PROTEINS"/>
    <property type="match status" value="1"/>
</dbReference>
<dbReference type="PANTHER" id="PTHR10194:SF60">
    <property type="entry name" value="RAS GTPASE-ACTIVATING PROTEIN RASKOL"/>
    <property type="match status" value="1"/>
</dbReference>
<dbReference type="Pfam" id="PF00616">
    <property type="entry name" value="RasGAP"/>
    <property type="match status" value="2"/>
</dbReference>
<comment type="caution">
    <text evidence="5">The sequence shown here is derived from an EMBL/GenBank/DDBJ whole genome shotgun (WGS) entry which is preliminary data.</text>
</comment>
<accession>A0A815I1W0</accession>
<dbReference type="InterPro" id="IPR035892">
    <property type="entry name" value="C2_domain_sf"/>
</dbReference>
<dbReference type="EMBL" id="CAJNOJ010000273">
    <property type="protein sequence ID" value="CAF1359489.1"/>
    <property type="molecule type" value="Genomic_DNA"/>
</dbReference>
<keyword evidence="7" id="KW-1185">Reference proteome</keyword>
<sequence length="770" mass="89181">MTEAKSTNSFYSWLDVSNNLEDERHWSRKYIEFNERQRTLTFHPNECIRSINNQGKQVPTLDLNCDMSSISSSSSTSSLYKTNERRSSFNILQQSNNILPTLAERMSPSLSKTILSPLALTDDKIIPVHPISVTDLSSNSPSVICTSRQSRIKFSNLFGRSSNHTDHSLPSLKRAKSATKLERQKNSVVTRSQLLFPNIPSIRSQSHESLFVSNGPLGAVLPTKPIEFTLNNCHIRRLHPSILPSSDFNNNIGVTCLEIRNKNEHKLCYLRTRENSSLLKHLQRSVLKNVMNEPRIDNSLDIWILEAKGLPTKKKYCIKIFLNDDIYGKTAIVERRDELFWGENFIFKDLREGYFVLRCEIYIERYKQKQYDMECIGSVDISLSTITGNQFTEQWYSIQMMNTKEKLQDSFISLRIKAKYQSIFILPIELYSRLEQYIHVNYLRLIESLESNISLKDKDEIATSLTRIAHSLSYAISYLVDIIQTEIGSTSDNSLTFRGNSIATKSMESFMKLVGKTYLREVLSRFITDIITLKTINESDFEVDPDRLLNINNLEKNQSILKSHCEYIWSEIQKSHLIFPYELKCIFSKLRQASSSEETIWNFLSGSVFLRFICPAILSPNLFDLTQEYPNEKISRRLTLIAKTLQTLANFTKFGSKEPYMKFMNDFIAKESDNMRKFLLNIATIDANETTNINEDIDLGREYAILHMTLVNLFEELNEDIRQSLNELESILKELSAKKIENPRQTCAKAIRRSPMINLYQEEKYLQKER</sequence>
<dbReference type="PROSITE" id="PS00509">
    <property type="entry name" value="RAS_GTPASE_ACTIV_1"/>
    <property type="match status" value="1"/>
</dbReference>
<gene>
    <name evidence="5" type="ORF">EDS130_LOCUS33734</name>
    <name evidence="6" type="ORF">XAT740_LOCUS46871</name>
</gene>
<keyword evidence="1" id="KW-0343">GTPase activation</keyword>
<proteinExistence type="predicted"/>
<reference evidence="5" key="1">
    <citation type="submission" date="2021-02" db="EMBL/GenBank/DDBJ databases">
        <authorList>
            <person name="Nowell W R."/>
        </authorList>
    </citation>
    <scope>NUCLEOTIDE SEQUENCE</scope>
</reference>
<dbReference type="GO" id="GO:0005096">
    <property type="term" value="F:GTPase activator activity"/>
    <property type="evidence" value="ECO:0007669"/>
    <property type="project" value="UniProtKB-KW"/>
</dbReference>
<name>A0A815I1W0_ADIRI</name>
<evidence type="ECO:0000256" key="1">
    <source>
        <dbReference type="ARBA" id="ARBA00022468"/>
    </source>
</evidence>
<dbReference type="InterPro" id="IPR023152">
    <property type="entry name" value="RasGAP_CS"/>
</dbReference>
<evidence type="ECO:0000313" key="6">
    <source>
        <dbReference type="EMBL" id="CAF1593874.1"/>
    </source>
</evidence>
<keyword evidence="2" id="KW-0175">Coiled coil</keyword>
<dbReference type="InterPro" id="IPR008936">
    <property type="entry name" value="Rho_GTPase_activation_prot"/>
</dbReference>
<dbReference type="SMART" id="SM00323">
    <property type="entry name" value="RasGAP"/>
    <property type="match status" value="1"/>
</dbReference>
<evidence type="ECO:0000259" key="3">
    <source>
        <dbReference type="PROSITE" id="PS50004"/>
    </source>
</evidence>
<feature type="coiled-coil region" evidence="2">
    <location>
        <begin position="711"/>
        <end position="738"/>
    </location>
</feature>
<dbReference type="PROSITE" id="PS50018">
    <property type="entry name" value="RAS_GTPASE_ACTIV_2"/>
    <property type="match status" value="1"/>
</dbReference>
<dbReference type="Proteomes" id="UP000663828">
    <property type="component" value="Unassembled WGS sequence"/>
</dbReference>
<evidence type="ECO:0000256" key="2">
    <source>
        <dbReference type="SAM" id="Coils"/>
    </source>
</evidence>
<dbReference type="Gene3D" id="2.60.40.150">
    <property type="entry name" value="C2 domain"/>
    <property type="match status" value="1"/>
</dbReference>
<dbReference type="AlphaFoldDB" id="A0A815I1W0"/>
<dbReference type="InterPro" id="IPR001936">
    <property type="entry name" value="RasGAP_dom"/>
</dbReference>
<feature type="domain" description="Ras-GAP" evidence="4">
    <location>
        <begin position="457"/>
        <end position="650"/>
    </location>
</feature>
<dbReference type="OrthoDB" id="5572587at2759"/>
<protein>
    <recommendedName>
        <fullName evidence="9">Ras GTPase-activating protein</fullName>
    </recommendedName>
</protein>
<dbReference type="InterPro" id="IPR000008">
    <property type="entry name" value="C2_dom"/>
</dbReference>
<feature type="domain" description="C2" evidence="3">
    <location>
        <begin position="281"/>
        <end position="396"/>
    </location>
</feature>
<dbReference type="Gene3D" id="1.10.506.10">
    <property type="entry name" value="GTPase Activation - p120gap, domain 1"/>
    <property type="match status" value="2"/>
</dbReference>
<dbReference type="EMBL" id="CAJNOR010006383">
    <property type="protein sequence ID" value="CAF1593874.1"/>
    <property type="molecule type" value="Genomic_DNA"/>
</dbReference>
<evidence type="ECO:0000313" key="7">
    <source>
        <dbReference type="Proteomes" id="UP000663828"/>
    </source>
</evidence>
<dbReference type="Proteomes" id="UP000663852">
    <property type="component" value="Unassembled WGS sequence"/>
</dbReference>
<dbReference type="SUPFAM" id="SSF48350">
    <property type="entry name" value="GTPase activation domain, GAP"/>
    <property type="match status" value="1"/>
</dbReference>
<evidence type="ECO:0000259" key="4">
    <source>
        <dbReference type="PROSITE" id="PS50018"/>
    </source>
</evidence>
<organism evidence="5 8">
    <name type="scientific">Adineta ricciae</name>
    <name type="common">Rotifer</name>
    <dbReference type="NCBI Taxonomy" id="249248"/>
    <lineage>
        <taxon>Eukaryota</taxon>
        <taxon>Metazoa</taxon>
        <taxon>Spiralia</taxon>
        <taxon>Gnathifera</taxon>
        <taxon>Rotifera</taxon>
        <taxon>Eurotatoria</taxon>
        <taxon>Bdelloidea</taxon>
        <taxon>Adinetida</taxon>
        <taxon>Adinetidae</taxon>
        <taxon>Adineta</taxon>
    </lineage>
</organism>
<dbReference type="SMART" id="SM00239">
    <property type="entry name" value="C2"/>
    <property type="match status" value="1"/>
</dbReference>
<evidence type="ECO:0008006" key="9">
    <source>
        <dbReference type="Google" id="ProtNLM"/>
    </source>
</evidence>
<dbReference type="PROSITE" id="PS50004">
    <property type="entry name" value="C2"/>
    <property type="match status" value="1"/>
</dbReference>
<evidence type="ECO:0000313" key="8">
    <source>
        <dbReference type="Proteomes" id="UP000663852"/>
    </source>
</evidence>
<evidence type="ECO:0000313" key="5">
    <source>
        <dbReference type="EMBL" id="CAF1359489.1"/>
    </source>
</evidence>